<comment type="caution">
    <text evidence="1">The sequence shown here is derived from an EMBL/GenBank/DDBJ whole genome shotgun (WGS) entry which is preliminary data.</text>
</comment>
<proteinExistence type="predicted"/>
<accession>A0AAE1AE59</accession>
<dbReference type="Proteomes" id="UP001283361">
    <property type="component" value="Unassembled WGS sequence"/>
</dbReference>
<reference evidence="1" key="1">
    <citation type="journal article" date="2023" name="G3 (Bethesda)">
        <title>A reference genome for the long-term kleptoplast-retaining sea slug Elysia crispata morphotype clarki.</title>
        <authorList>
            <person name="Eastman K.E."/>
            <person name="Pendleton A.L."/>
            <person name="Shaikh M.A."/>
            <person name="Suttiyut T."/>
            <person name="Ogas R."/>
            <person name="Tomko P."/>
            <person name="Gavelis G."/>
            <person name="Widhalm J.R."/>
            <person name="Wisecaver J.H."/>
        </authorList>
    </citation>
    <scope>NUCLEOTIDE SEQUENCE</scope>
    <source>
        <strain evidence="1">ECLA1</strain>
    </source>
</reference>
<evidence type="ECO:0000313" key="2">
    <source>
        <dbReference type="Proteomes" id="UP001283361"/>
    </source>
</evidence>
<sequence length="70" mass="8182">MDQTYQAEIPDIWRKVLESSCVKPESFNAIDMIAKKFLKLTEFFQDHFLALCPFPSRPIRELKMSESSPT</sequence>
<evidence type="ECO:0000313" key="1">
    <source>
        <dbReference type="EMBL" id="KAK3785928.1"/>
    </source>
</evidence>
<keyword evidence="2" id="KW-1185">Reference proteome</keyword>
<organism evidence="1 2">
    <name type="scientific">Elysia crispata</name>
    <name type="common">lettuce slug</name>
    <dbReference type="NCBI Taxonomy" id="231223"/>
    <lineage>
        <taxon>Eukaryota</taxon>
        <taxon>Metazoa</taxon>
        <taxon>Spiralia</taxon>
        <taxon>Lophotrochozoa</taxon>
        <taxon>Mollusca</taxon>
        <taxon>Gastropoda</taxon>
        <taxon>Heterobranchia</taxon>
        <taxon>Euthyneura</taxon>
        <taxon>Panpulmonata</taxon>
        <taxon>Sacoglossa</taxon>
        <taxon>Placobranchoidea</taxon>
        <taxon>Plakobranchidae</taxon>
        <taxon>Elysia</taxon>
    </lineage>
</organism>
<gene>
    <name evidence="1" type="ORF">RRG08_013932</name>
</gene>
<dbReference type="EMBL" id="JAWDGP010002044">
    <property type="protein sequence ID" value="KAK3785928.1"/>
    <property type="molecule type" value="Genomic_DNA"/>
</dbReference>
<dbReference type="AlphaFoldDB" id="A0AAE1AE59"/>
<name>A0AAE1AE59_9GAST</name>
<protein>
    <submittedName>
        <fullName evidence="1">Uncharacterized protein</fullName>
    </submittedName>
</protein>